<dbReference type="EMBL" id="JBHRTP010000005">
    <property type="protein sequence ID" value="MFC3106692.1"/>
    <property type="molecule type" value="Genomic_DNA"/>
</dbReference>
<evidence type="ECO:0000256" key="5">
    <source>
        <dbReference type="ARBA" id="ARBA00022989"/>
    </source>
</evidence>
<proteinExistence type="predicted"/>
<protein>
    <submittedName>
        <fullName evidence="9">DHA2 family efflux MFS transporter permease subunit</fullName>
    </submittedName>
</protein>
<dbReference type="PRINTS" id="PR01036">
    <property type="entry name" value="TCRTETB"/>
</dbReference>
<feature type="transmembrane region" description="Helical" evidence="7">
    <location>
        <begin position="105"/>
        <end position="126"/>
    </location>
</feature>
<keyword evidence="6 7" id="KW-0472">Membrane</keyword>
<evidence type="ECO:0000313" key="10">
    <source>
        <dbReference type="Proteomes" id="UP001595530"/>
    </source>
</evidence>
<dbReference type="InterPro" id="IPR011701">
    <property type="entry name" value="MFS"/>
</dbReference>
<comment type="subcellular location">
    <subcellularLocation>
        <location evidence="1">Cell membrane</location>
        <topology evidence="1">Multi-pass membrane protein</topology>
    </subcellularLocation>
</comment>
<feature type="transmembrane region" description="Helical" evidence="7">
    <location>
        <begin position="199"/>
        <end position="218"/>
    </location>
</feature>
<accession>A0ABV7EYP6</accession>
<feature type="transmembrane region" description="Helical" evidence="7">
    <location>
        <begin position="269"/>
        <end position="288"/>
    </location>
</feature>
<dbReference type="Pfam" id="PF07690">
    <property type="entry name" value="MFS_1"/>
    <property type="match status" value="1"/>
</dbReference>
<feature type="transmembrane region" description="Helical" evidence="7">
    <location>
        <begin position="333"/>
        <end position="351"/>
    </location>
</feature>
<evidence type="ECO:0000256" key="3">
    <source>
        <dbReference type="ARBA" id="ARBA00022475"/>
    </source>
</evidence>
<keyword evidence="2" id="KW-0813">Transport</keyword>
<evidence type="ECO:0000313" key="9">
    <source>
        <dbReference type="EMBL" id="MFC3106692.1"/>
    </source>
</evidence>
<feature type="domain" description="Major facilitator superfamily (MFS) profile" evidence="8">
    <location>
        <begin position="14"/>
        <end position="462"/>
    </location>
</feature>
<evidence type="ECO:0000256" key="7">
    <source>
        <dbReference type="SAM" id="Phobius"/>
    </source>
</evidence>
<comment type="caution">
    <text evidence="9">The sequence shown here is derived from an EMBL/GenBank/DDBJ whole genome shotgun (WGS) entry which is preliminary data.</text>
</comment>
<dbReference type="NCBIfam" id="TIGR00711">
    <property type="entry name" value="efflux_EmrB"/>
    <property type="match status" value="1"/>
</dbReference>
<keyword evidence="4 7" id="KW-0812">Transmembrane</keyword>
<keyword evidence="5 7" id="KW-1133">Transmembrane helix</keyword>
<dbReference type="SUPFAM" id="SSF103473">
    <property type="entry name" value="MFS general substrate transporter"/>
    <property type="match status" value="1"/>
</dbReference>
<feature type="transmembrane region" description="Helical" evidence="7">
    <location>
        <begin position="357"/>
        <end position="373"/>
    </location>
</feature>
<feature type="transmembrane region" description="Helical" evidence="7">
    <location>
        <begin position="300"/>
        <end position="321"/>
    </location>
</feature>
<feature type="transmembrane region" description="Helical" evidence="7">
    <location>
        <begin position="435"/>
        <end position="457"/>
    </location>
</feature>
<dbReference type="PROSITE" id="PS50850">
    <property type="entry name" value="MFS"/>
    <property type="match status" value="1"/>
</dbReference>
<feature type="transmembrane region" description="Helical" evidence="7">
    <location>
        <begin position="48"/>
        <end position="68"/>
    </location>
</feature>
<organism evidence="9 10">
    <name type="scientific">Undibacterium arcticum</name>
    <dbReference type="NCBI Taxonomy" id="1762892"/>
    <lineage>
        <taxon>Bacteria</taxon>
        <taxon>Pseudomonadati</taxon>
        <taxon>Pseudomonadota</taxon>
        <taxon>Betaproteobacteria</taxon>
        <taxon>Burkholderiales</taxon>
        <taxon>Oxalobacteraceae</taxon>
        <taxon>Undibacterium</taxon>
    </lineage>
</organism>
<gene>
    <name evidence="9" type="ORF">ACFOFO_01735</name>
</gene>
<reference evidence="10" key="1">
    <citation type="journal article" date="2019" name="Int. J. Syst. Evol. Microbiol.">
        <title>The Global Catalogue of Microorganisms (GCM) 10K type strain sequencing project: providing services to taxonomists for standard genome sequencing and annotation.</title>
        <authorList>
            <consortium name="The Broad Institute Genomics Platform"/>
            <consortium name="The Broad Institute Genome Sequencing Center for Infectious Disease"/>
            <person name="Wu L."/>
            <person name="Ma J."/>
        </authorList>
    </citation>
    <scope>NUCLEOTIDE SEQUENCE [LARGE SCALE GENOMIC DNA]</scope>
    <source>
        <strain evidence="10">KCTC 42986</strain>
    </source>
</reference>
<name>A0ABV7EYP6_9BURK</name>
<evidence type="ECO:0000259" key="8">
    <source>
        <dbReference type="PROSITE" id="PS50850"/>
    </source>
</evidence>
<dbReference type="InterPro" id="IPR036259">
    <property type="entry name" value="MFS_trans_sf"/>
</dbReference>
<evidence type="ECO:0000256" key="4">
    <source>
        <dbReference type="ARBA" id="ARBA00022692"/>
    </source>
</evidence>
<sequence>MVTHYTSLTIKSYLPWVVATTLFMEQLDSTIVNTAIPTMAASLHVTPLSLKAVVTSYILSLAVCIPVSGWMADRFGTRRVFAIAVAMFTLSSILCGLSINATMLVAARILQGIGAAMMIPVGRICIIRAFPKNELMGAINFVVLPALIGPLLGPTVGGLIVYWLSWREIFYINVPVGLVALYLAHRYMPDYYGDQSRPFDLVGLVLFGSGAALLSWVLEIFGEHGLDPTTSLVLVLLAIGLLVAFAWHAGKAHYPLMNLTLFRIRTFRVAVAGGFVTRLSVGGMPFLLPLLYQLGLGLPAWQSGLLMMPLAAAAMGMKLVSARLLARFGFRQVFIINTVLIGVTIGLFSWVEPGTPLTAIVMLGLSLGLFNSLQFSNMTSMAYADVDSADSSMASTITSSLQQLSMSFGLAGGSLITSWYLGGLPQTDRFAVSNALHHTFLTLAGLTILSSLAFWSLRKDDGDSVSKGMKPVTAPTAIG</sequence>
<dbReference type="PANTHER" id="PTHR42718:SF46">
    <property type="entry name" value="BLR6921 PROTEIN"/>
    <property type="match status" value="1"/>
</dbReference>
<dbReference type="InterPro" id="IPR020846">
    <property type="entry name" value="MFS_dom"/>
</dbReference>
<dbReference type="InterPro" id="IPR004638">
    <property type="entry name" value="EmrB-like"/>
</dbReference>
<evidence type="ECO:0000256" key="1">
    <source>
        <dbReference type="ARBA" id="ARBA00004651"/>
    </source>
</evidence>
<dbReference type="PANTHER" id="PTHR42718">
    <property type="entry name" value="MAJOR FACILITATOR SUPERFAMILY MULTIDRUG TRANSPORTER MFSC"/>
    <property type="match status" value="1"/>
</dbReference>
<feature type="transmembrane region" description="Helical" evidence="7">
    <location>
        <begin position="138"/>
        <end position="163"/>
    </location>
</feature>
<keyword evidence="10" id="KW-1185">Reference proteome</keyword>
<dbReference type="Gene3D" id="1.20.1720.10">
    <property type="entry name" value="Multidrug resistance protein D"/>
    <property type="match status" value="1"/>
</dbReference>
<feature type="transmembrane region" description="Helical" evidence="7">
    <location>
        <begin position="404"/>
        <end position="423"/>
    </location>
</feature>
<keyword evidence="3" id="KW-1003">Cell membrane</keyword>
<feature type="transmembrane region" description="Helical" evidence="7">
    <location>
        <begin position="230"/>
        <end position="249"/>
    </location>
</feature>
<evidence type="ECO:0000256" key="2">
    <source>
        <dbReference type="ARBA" id="ARBA00022448"/>
    </source>
</evidence>
<feature type="transmembrane region" description="Helical" evidence="7">
    <location>
        <begin position="169"/>
        <end position="187"/>
    </location>
</feature>
<dbReference type="Proteomes" id="UP001595530">
    <property type="component" value="Unassembled WGS sequence"/>
</dbReference>
<dbReference type="Gene3D" id="1.20.1250.20">
    <property type="entry name" value="MFS general substrate transporter like domains"/>
    <property type="match status" value="1"/>
</dbReference>
<evidence type="ECO:0000256" key="6">
    <source>
        <dbReference type="ARBA" id="ARBA00023136"/>
    </source>
</evidence>
<dbReference type="RefSeq" id="WP_390330662.1">
    <property type="nucleotide sequence ID" value="NZ_JBHRTP010000005.1"/>
</dbReference>
<feature type="transmembrane region" description="Helical" evidence="7">
    <location>
        <begin position="80"/>
        <end position="99"/>
    </location>
</feature>